<dbReference type="GO" id="GO:0055085">
    <property type="term" value="P:transmembrane transport"/>
    <property type="evidence" value="ECO:0007669"/>
    <property type="project" value="InterPro"/>
</dbReference>
<dbReference type="PROSITE" id="PS50928">
    <property type="entry name" value="ABC_TM1"/>
    <property type="match status" value="1"/>
</dbReference>
<gene>
    <name evidence="9" type="ORF">FG382_00285</name>
</gene>
<dbReference type="OrthoDB" id="9805999at2"/>
<dbReference type="InterPro" id="IPR035906">
    <property type="entry name" value="MetI-like_sf"/>
</dbReference>
<keyword evidence="4" id="KW-0029">Amino-acid transport</keyword>
<dbReference type="Proteomes" id="UP000317316">
    <property type="component" value="Unassembled WGS sequence"/>
</dbReference>
<reference evidence="9 10" key="1">
    <citation type="submission" date="2019-05" db="EMBL/GenBank/DDBJ databases">
        <title>Psychrobacillus vulpis sp. nov., a new species isolated from feces of a red fox that inhabits in The Tablas de Daimiel Natural Park, Albacete, Spain.</title>
        <authorList>
            <person name="Rodriguez M."/>
            <person name="Reina J.C."/>
            <person name="Bejar V."/>
            <person name="Llamas I."/>
        </authorList>
    </citation>
    <scope>NUCLEOTIDE SEQUENCE [LARGE SCALE GENOMIC DNA]</scope>
    <source>
        <strain evidence="9 10">NEAU-3TGS17</strain>
    </source>
</reference>
<keyword evidence="3 7" id="KW-0812">Transmembrane</keyword>
<sequence>MFILLLALIMGAFIYLIVHYKVPILSQVIVVLQSFLRGTPNVVLLFFMFAALPELLTSITESLGIPFDANKIEPVFIVILTFSISLSVFQSEIIRGAILSVDQGQNEAAHSLGYSFWQTFRKVTLPQALIAAFPDIMNSLLVIIKGLSLAYLFTVIDILGQAKLLGGFTQRYLEAFAAAAIIYWVLCVLLTKIANKIEFKMREGFN</sequence>
<feature type="transmembrane region" description="Helical" evidence="7">
    <location>
        <begin position="42"/>
        <end position="60"/>
    </location>
</feature>
<feature type="transmembrane region" description="Helical" evidence="7">
    <location>
        <begin position="172"/>
        <end position="191"/>
    </location>
</feature>
<feature type="transmembrane region" description="Helical" evidence="7">
    <location>
        <begin position="6"/>
        <end position="30"/>
    </location>
</feature>
<dbReference type="SUPFAM" id="SSF161098">
    <property type="entry name" value="MetI-like"/>
    <property type="match status" value="1"/>
</dbReference>
<dbReference type="GO" id="GO:0006865">
    <property type="term" value="P:amino acid transport"/>
    <property type="evidence" value="ECO:0007669"/>
    <property type="project" value="UniProtKB-KW"/>
</dbReference>
<keyword evidence="2 7" id="KW-0813">Transport</keyword>
<evidence type="ECO:0000256" key="1">
    <source>
        <dbReference type="ARBA" id="ARBA00004141"/>
    </source>
</evidence>
<evidence type="ECO:0000313" key="10">
    <source>
        <dbReference type="Proteomes" id="UP000317316"/>
    </source>
</evidence>
<dbReference type="InterPro" id="IPR000515">
    <property type="entry name" value="MetI-like"/>
</dbReference>
<evidence type="ECO:0000256" key="5">
    <source>
        <dbReference type="ARBA" id="ARBA00022989"/>
    </source>
</evidence>
<keyword evidence="6 7" id="KW-0472">Membrane</keyword>
<protein>
    <submittedName>
        <fullName evidence="9">ABC transporter permease subunit</fullName>
    </submittedName>
</protein>
<dbReference type="PANTHER" id="PTHR30614">
    <property type="entry name" value="MEMBRANE COMPONENT OF AMINO ACID ABC TRANSPORTER"/>
    <property type="match status" value="1"/>
</dbReference>
<feature type="transmembrane region" description="Helical" evidence="7">
    <location>
        <begin position="140"/>
        <end position="160"/>
    </location>
</feature>
<keyword evidence="10" id="KW-1185">Reference proteome</keyword>
<proteinExistence type="inferred from homology"/>
<dbReference type="PANTHER" id="PTHR30614:SF0">
    <property type="entry name" value="L-CYSTINE TRANSPORT SYSTEM PERMEASE PROTEIN TCYL"/>
    <property type="match status" value="1"/>
</dbReference>
<evidence type="ECO:0000256" key="7">
    <source>
        <dbReference type="RuleBase" id="RU363032"/>
    </source>
</evidence>
<comment type="similarity">
    <text evidence="7">Belongs to the binding-protein-dependent transport system permease family.</text>
</comment>
<dbReference type="Pfam" id="PF00528">
    <property type="entry name" value="BPD_transp_1"/>
    <property type="match status" value="1"/>
</dbReference>
<feature type="domain" description="ABC transmembrane type-1" evidence="8">
    <location>
        <begin position="1"/>
        <end position="194"/>
    </location>
</feature>
<keyword evidence="5 7" id="KW-1133">Transmembrane helix</keyword>
<dbReference type="AlphaFoldDB" id="A0A544TI51"/>
<feature type="transmembrane region" description="Helical" evidence="7">
    <location>
        <begin position="72"/>
        <end position="89"/>
    </location>
</feature>
<accession>A0A544TI51</accession>
<organism evidence="9 10">
    <name type="scientific">Psychrobacillus lasiicapitis</name>
    <dbReference type="NCBI Taxonomy" id="1636719"/>
    <lineage>
        <taxon>Bacteria</taxon>
        <taxon>Bacillati</taxon>
        <taxon>Bacillota</taxon>
        <taxon>Bacilli</taxon>
        <taxon>Bacillales</taxon>
        <taxon>Bacillaceae</taxon>
        <taxon>Psychrobacillus</taxon>
    </lineage>
</organism>
<evidence type="ECO:0000256" key="3">
    <source>
        <dbReference type="ARBA" id="ARBA00022692"/>
    </source>
</evidence>
<evidence type="ECO:0000313" key="9">
    <source>
        <dbReference type="EMBL" id="TQR17134.1"/>
    </source>
</evidence>
<evidence type="ECO:0000256" key="6">
    <source>
        <dbReference type="ARBA" id="ARBA00023136"/>
    </source>
</evidence>
<comment type="subcellular location">
    <subcellularLocation>
        <location evidence="7">Cell membrane</location>
        <topology evidence="7">Multi-pass membrane protein</topology>
    </subcellularLocation>
    <subcellularLocation>
        <location evidence="1">Membrane</location>
        <topology evidence="1">Multi-pass membrane protein</topology>
    </subcellularLocation>
</comment>
<dbReference type="Gene3D" id="1.10.3720.10">
    <property type="entry name" value="MetI-like"/>
    <property type="match status" value="1"/>
</dbReference>
<comment type="caution">
    <text evidence="9">The sequence shown here is derived from an EMBL/GenBank/DDBJ whole genome shotgun (WGS) entry which is preliminary data.</text>
</comment>
<dbReference type="EMBL" id="VDGH01000001">
    <property type="protein sequence ID" value="TQR17134.1"/>
    <property type="molecule type" value="Genomic_DNA"/>
</dbReference>
<evidence type="ECO:0000256" key="4">
    <source>
        <dbReference type="ARBA" id="ARBA00022970"/>
    </source>
</evidence>
<dbReference type="GO" id="GO:0005886">
    <property type="term" value="C:plasma membrane"/>
    <property type="evidence" value="ECO:0007669"/>
    <property type="project" value="UniProtKB-SubCell"/>
</dbReference>
<evidence type="ECO:0000256" key="2">
    <source>
        <dbReference type="ARBA" id="ARBA00022448"/>
    </source>
</evidence>
<name>A0A544TI51_9BACI</name>
<dbReference type="CDD" id="cd06261">
    <property type="entry name" value="TM_PBP2"/>
    <property type="match status" value="1"/>
</dbReference>
<evidence type="ECO:0000259" key="8">
    <source>
        <dbReference type="PROSITE" id="PS50928"/>
    </source>
</evidence>
<dbReference type="InterPro" id="IPR043429">
    <property type="entry name" value="ArtM/GltK/GlnP/TcyL/YhdX-like"/>
</dbReference>